<keyword evidence="2" id="KW-0201">Cytochrome c-type biogenesis</keyword>
<dbReference type="InterPro" id="IPR011990">
    <property type="entry name" value="TPR-like_helical_dom_sf"/>
</dbReference>
<keyword evidence="5" id="KW-0472">Membrane</keyword>
<protein>
    <submittedName>
        <fullName evidence="7">Thiol-disulfide oxidoreductase ResA</fullName>
    </submittedName>
</protein>
<dbReference type="Gene3D" id="3.40.30.10">
    <property type="entry name" value="Glutaredoxin"/>
    <property type="match status" value="1"/>
</dbReference>
<evidence type="ECO:0000313" key="7">
    <source>
        <dbReference type="EMBL" id="MBS1258182.1"/>
    </source>
</evidence>
<evidence type="ECO:0000256" key="5">
    <source>
        <dbReference type="SAM" id="Phobius"/>
    </source>
</evidence>
<keyword evidence="3" id="KW-1015">Disulfide bond</keyword>
<comment type="subcellular location">
    <subcellularLocation>
        <location evidence="1">Cell envelope</location>
    </subcellularLocation>
</comment>
<feature type="transmembrane region" description="Helical" evidence="5">
    <location>
        <begin position="6"/>
        <end position="22"/>
    </location>
</feature>
<evidence type="ECO:0000259" key="6">
    <source>
        <dbReference type="PROSITE" id="PS51352"/>
    </source>
</evidence>
<name>A0A942A4P4_9BACT</name>
<evidence type="ECO:0000256" key="4">
    <source>
        <dbReference type="ARBA" id="ARBA00023284"/>
    </source>
</evidence>
<dbReference type="SUPFAM" id="SSF52833">
    <property type="entry name" value="Thioredoxin-like"/>
    <property type="match status" value="1"/>
</dbReference>
<organism evidence="7 8">
    <name type="scientific">Candidatus Scalindua arabica</name>
    <dbReference type="NCBI Taxonomy" id="1127984"/>
    <lineage>
        <taxon>Bacteria</taxon>
        <taxon>Pseudomonadati</taxon>
        <taxon>Planctomycetota</taxon>
        <taxon>Candidatus Brocadiia</taxon>
        <taxon>Candidatus Brocadiales</taxon>
        <taxon>Candidatus Scalinduaceae</taxon>
        <taxon>Candidatus Scalindua</taxon>
    </lineage>
</organism>
<dbReference type="Pfam" id="PF00578">
    <property type="entry name" value="AhpC-TSA"/>
    <property type="match status" value="1"/>
</dbReference>
<dbReference type="GO" id="GO:0017004">
    <property type="term" value="P:cytochrome complex assembly"/>
    <property type="evidence" value="ECO:0007669"/>
    <property type="project" value="UniProtKB-KW"/>
</dbReference>
<dbReference type="GO" id="GO:0030313">
    <property type="term" value="C:cell envelope"/>
    <property type="evidence" value="ECO:0007669"/>
    <property type="project" value="UniProtKB-SubCell"/>
</dbReference>
<feature type="domain" description="Thioredoxin" evidence="6">
    <location>
        <begin position="166"/>
        <end position="308"/>
    </location>
</feature>
<keyword evidence="5" id="KW-0812">Transmembrane</keyword>
<keyword evidence="5" id="KW-1133">Transmembrane helix</keyword>
<keyword evidence="4" id="KW-0676">Redox-active center</keyword>
<dbReference type="InterPro" id="IPR000866">
    <property type="entry name" value="AhpC/TSA"/>
</dbReference>
<dbReference type="InterPro" id="IPR013766">
    <property type="entry name" value="Thioredoxin_domain"/>
</dbReference>
<proteinExistence type="predicted"/>
<evidence type="ECO:0000256" key="2">
    <source>
        <dbReference type="ARBA" id="ARBA00022748"/>
    </source>
</evidence>
<evidence type="ECO:0000313" key="8">
    <source>
        <dbReference type="Proteomes" id="UP000722750"/>
    </source>
</evidence>
<evidence type="ECO:0000256" key="1">
    <source>
        <dbReference type="ARBA" id="ARBA00004196"/>
    </source>
</evidence>
<reference evidence="7" key="1">
    <citation type="journal article" date="2021" name="ISME J.">
        <title>Fine-scale metabolic discontinuity in a stratified prokaryote microbiome of a Red Sea deep halocline.</title>
        <authorList>
            <person name="Michoud G."/>
            <person name="Ngugi D.K."/>
            <person name="Barozzi A."/>
            <person name="Merlino G."/>
            <person name="Calleja M.L."/>
            <person name="Delgado-Huertas A."/>
            <person name="Moran X.A.G."/>
            <person name="Daffonchio D."/>
        </authorList>
    </citation>
    <scope>NUCLEOTIDE SEQUENCE</scope>
    <source>
        <strain evidence="7">SuakinDeep_MAG55_1</strain>
    </source>
</reference>
<dbReference type="GO" id="GO:0016491">
    <property type="term" value="F:oxidoreductase activity"/>
    <property type="evidence" value="ECO:0007669"/>
    <property type="project" value="InterPro"/>
</dbReference>
<evidence type="ECO:0000256" key="3">
    <source>
        <dbReference type="ARBA" id="ARBA00023157"/>
    </source>
</evidence>
<comment type="caution">
    <text evidence="7">The sequence shown here is derived from an EMBL/GenBank/DDBJ whole genome shotgun (WGS) entry which is preliminary data.</text>
</comment>
<dbReference type="PANTHER" id="PTHR42852">
    <property type="entry name" value="THIOL:DISULFIDE INTERCHANGE PROTEIN DSBE"/>
    <property type="match status" value="1"/>
</dbReference>
<sequence length="310" mass="35635">MRKKSFLISTITVTFFSFWLIFNDNAMGLRQDADAGLQLGMIRKDLATYSKMKPTDAREYYEDALNELHALIDIFAGTEEALEAKFYIGATLNLLGNNDDAIEYFDDVLNFKEEIDKNFQARLLYFKAKSLLGSGRVEEAKDVIAELRIIEPGAANTFGKELGGTMRIGMSAPDFHTKDFEGNPVYLSQYEGKVVIMNFWATWNDQCLKELPEIKKLYRKLNGPEVQFIGISSDDNIDDLRGFVRQHNIEWPQICEEMRYKGLMSKLYDVNRIPIMFVLDQKGKVQYIGNKKKKIEQIVTTLIVRAEKRS</sequence>
<dbReference type="GO" id="GO:0006950">
    <property type="term" value="P:response to stress"/>
    <property type="evidence" value="ECO:0007669"/>
    <property type="project" value="UniProtKB-ARBA"/>
</dbReference>
<dbReference type="GO" id="GO:0016209">
    <property type="term" value="F:antioxidant activity"/>
    <property type="evidence" value="ECO:0007669"/>
    <property type="project" value="InterPro"/>
</dbReference>
<dbReference type="InterPro" id="IPR050553">
    <property type="entry name" value="Thioredoxin_ResA/DsbE_sf"/>
</dbReference>
<accession>A0A942A4P4</accession>
<dbReference type="Proteomes" id="UP000722750">
    <property type="component" value="Unassembled WGS sequence"/>
</dbReference>
<dbReference type="Gene3D" id="1.25.40.10">
    <property type="entry name" value="Tetratricopeptide repeat domain"/>
    <property type="match status" value="1"/>
</dbReference>
<dbReference type="SUPFAM" id="SSF48452">
    <property type="entry name" value="TPR-like"/>
    <property type="match status" value="1"/>
</dbReference>
<dbReference type="EMBL" id="JAANXD010000051">
    <property type="protein sequence ID" value="MBS1258182.1"/>
    <property type="molecule type" value="Genomic_DNA"/>
</dbReference>
<dbReference type="PANTHER" id="PTHR42852:SF6">
    <property type="entry name" value="THIOL:DISULFIDE INTERCHANGE PROTEIN DSBE"/>
    <property type="match status" value="1"/>
</dbReference>
<gene>
    <name evidence="7" type="ORF">MAG551_01235</name>
</gene>
<dbReference type="InterPro" id="IPR036249">
    <property type="entry name" value="Thioredoxin-like_sf"/>
</dbReference>
<dbReference type="AlphaFoldDB" id="A0A942A4P4"/>
<dbReference type="PROSITE" id="PS51352">
    <property type="entry name" value="THIOREDOXIN_2"/>
    <property type="match status" value="1"/>
</dbReference>
<dbReference type="CDD" id="cd02966">
    <property type="entry name" value="TlpA_like_family"/>
    <property type="match status" value="1"/>
</dbReference>